<evidence type="ECO:0000256" key="7">
    <source>
        <dbReference type="RuleBase" id="RU365065"/>
    </source>
</evidence>
<dbReference type="PANTHER" id="PTHR11660:SF53">
    <property type="entry name" value="SOLUTE CARRIER FAMILY 40 MEMBER 3, CHLOROPLASTIC"/>
    <property type="match status" value="1"/>
</dbReference>
<evidence type="ECO:0000256" key="6">
    <source>
        <dbReference type="ARBA" id="ARBA00023136"/>
    </source>
</evidence>
<dbReference type="AlphaFoldDB" id="A0A835R4F8"/>
<dbReference type="PANTHER" id="PTHR11660">
    <property type="entry name" value="SOLUTE CARRIER FAMILY 40 MEMBER"/>
    <property type="match status" value="1"/>
</dbReference>
<feature type="transmembrane region" description="Helical" evidence="7">
    <location>
        <begin position="387"/>
        <end position="410"/>
    </location>
</feature>
<evidence type="ECO:0000256" key="4">
    <source>
        <dbReference type="ARBA" id="ARBA00022692"/>
    </source>
</evidence>
<comment type="caution">
    <text evidence="8">The sequence shown here is derived from an EMBL/GenBank/DDBJ whole genome shotgun (WGS) entry which is preliminary data.</text>
</comment>
<dbReference type="InterPro" id="IPR009716">
    <property type="entry name" value="Ferroportin-1"/>
</dbReference>
<keyword evidence="4 7" id="KW-0812">Transmembrane</keyword>
<feature type="transmembrane region" description="Helical" evidence="7">
    <location>
        <begin position="519"/>
        <end position="537"/>
    </location>
</feature>
<dbReference type="CDD" id="cd17480">
    <property type="entry name" value="MFS_SLC40A1_like"/>
    <property type="match status" value="1"/>
</dbReference>
<feature type="transmembrane region" description="Helical" evidence="7">
    <location>
        <begin position="451"/>
        <end position="472"/>
    </location>
</feature>
<keyword evidence="7" id="KW-0406">Ion transport</keyword>
<keyword evidence="9" id="KW-1185">Reference proteome</keyword>
<comment type="caution">
    <text evidence="7">Lacks conserved residue(s) required for the propagation of feature annotation.</text>
</comment>
<accession>A0A835R4F8</accession>
<proteinExistence type="inferred from homology"/>
<evidence type="ECO:0000256" key="5">
    <source>
        <dbReference type="ARBA" id="ARBA00022989"/>
    </source>
</evidence>
<name>A0A835R4F8_VANPL</name>
<dbReference type="OrthoDB" id="330671at2759"/>
<feature type="transmembrane region" description="Helical" evidence="7">
    <location>
        <begin position="543"/>
        <end position="565"/>
    </location>
</feature>
<organism evidence="8 9">
    <name type="scientific">Vanilla planifolia</name>
    <name type="common">Vanilla</name>
    <dbReference type="NCBI Taxonomy" id="51239"/>
    <lineage>
        <taxon>Eukaryota</taxon>
        <taxon>Viridiplantae</taxon>
        <taxon>Streptophyta</taxon>
        <taxon>Embryophyta</taxon>
        <taxon>Tracheophyta</taxon>
        <taxon>Spermatophyta</taxon>
        <taxon>Magnoliopsida</taxon>
        <taxon>Liliopsida</taxon>
        <taxon>Asparagales</taxon>
        <taxon>Orchidaceae</taxon>
        <taxon>Vanilloideae</taxon>
        <taxon>Vanilleae</taxon>
        <taxon>Vanilla</taxon>
    </lineage>
</organism>
<keyword evidence="3 7" id="KW-0813">Transport</keyword>
<keyword evidence="6 7" id="KW-0472">Membrane</keyword>
<dbReference type="Pfam" id="PF06963">
    <property type="entry name" value="FPN1"/>
    <property type="match status" value="1"/>
</dbReference>
<keyword evidence="5 7" id="KW-1133">Transmembrane helix</keyword>
<comment type="function">
    <text evidence="7">May be involved in iron transport and iron homeostasis.</text>
</comment>
<dbReference type="InterPro" id="IPR036259">
    <property type="entry name" value="MFS_trans_sf"/>
</dbReference>
<comment type="subcellular location">
    <subcellularLocation>
        <location evidence="1 7">Membrane</location>
        <topology evidence="1 7">Multi-pass membrane protein</topology>
    </subcellularLocation>
</comment>
<gene>
    <name evidence="8" type="ORF">HPP92_010606</name>
</gene>
<evidence type="ECO:0000256" key="1">
    <source>
        <dbReference type="ARBA" id="ARBA00004141"/>
    </source>
</evidence>
<feature type="transmembrane region" description="Helical" evidence="7">
    <location>
        <begin position="131"/>
        <end position="151"/>
    </location>
</feature>
<reference evidence="8 9" key="1">
    <citation type="journal article" date="2020" name="Nat. Food">
        <title>A phased Vanilla planifolia genome enables genetic improvement of flavour and production.</title>
        <authorList>
            <person name="Hasing T."/>
            <person name="Tang H."/>
            <person name="Brym M."/>
            <person name="Khazi F."/>
            <person name="Huang T."/>
            <person name="Chambers A.H."/>
        </authorList>
    </citation>
    <scope>NUCLEOTIDE SEQUENCE [LARGE SCALE GENOMIC DNA]</scope>
    <source>
        <tissue evidence="8">Leaf</tissue>
    </source>
</reference>
<evidence type="ECO:0000313" key="8">
    <source>
        <dbReference type="EMBL" id="KAG0479748.1"/>
    </source>
</evidence>
<feature type="transmembrane region" description="Helical" evidence="7">
    <location>
        <begin position="311"/>
        <end position="330"/>
    </location>
</feature>
<dbReference type="SUPFAM" id="SSF103473">
    <property type="entry name" value="MFS general substrate transporter"/>
    <property type="match status" value="1"/>
</dbReference>
<evidence type="ECO:0000256" key="2">
    <source>
        <dbReference type="ARBA" id="ARBA00006279"/>
    </source>
</evidence>
<dbReference type="GO" id="GO:0005381">
    <property type="term" value="F:iron ion transmembrane transporter activity"/>
    <property type="evidence" value="ECO:0007669"/>
    <property type="project" value="UniProtKB-UniRule"/>
</dbReference>
<comment type="similarity">
    <text evidence="2 7">Belongs to the ferroportin (FP) (TC 2.A.100) family. SLC40A subfamily.</text>
</comment>
<sequence length="617" mass="66761">MGLVIVASRLPAPAQQWGRLIASQLRLRDRHVVSVNLLRPPERRAFRFIGLTSKCLVTYVDVDVSTIVEEEKSKDLASDCSSSFISDSFDNTSLKLIDGDDCMNSLLKIVPILPKYEKDTLAATPTHPGGLYALYASFFIGNLVEQLWNFAWPTAVATLHPSLLPVAVVGFFAKLSIFVGAPLVGNLMDHFPRMPVYHCLNTIQTAAQLLSAAMLIHALRSTRCKSASAMLHQPWFMILVVAGAVDRLSGLALGVAVEREWVVLLAGSNRPVALANANAMLNRIDLLCEIAGASIFGILLTKFPTVTCLKLASGLMICALPILVIFGQLINRISNGALECSKFSQHSDRTVKASSILHIGKIVENGLDTIKKGWIEYRNQPALPASLAYIFLYFNVALAPGSIMTAFLMHHGVSPSIIGGFSGLSAFMGVAATFISAILVEKLGILKAGAFGLVFQGLLLTAALGVLCIGTVSQPKLLFCFLLLIVLSRLGHMSYDVVGTQILQTGIPISKANLIGTTEISIASLAEFAMLGVALVANDVQHFGFLSLLSVSSVLGAAFMFCCWLKNPSDEQRKLFSLDAHFPTCEISNEYYFLQVPIQHLLVILAEELLRFAGELL</sequence>
<dbReference type="EMBL" id="JADCNL010000005">
    <property type="protein sequence ID" value="KAG0479748.1"/>
    <property type="molecule type" value="Genomic_DNA"/>
</dbReference>
<evidence type="ECO:0000256" key="3">
    <source>
        <dbReference type="ARBA" id="ARBA00022448"/>
    </source>
</evidence>
<feature type="transmembrane region" description="Helical" evidence="7">
    <location>
        <begin position="416"/>
        <end position="439"/>
    </location>
</feature>
<protein>
    <recommendedName>
        <fullName evidence="7">Solute carrier family 40 member</fullName>
    </recommendedName>
</protein>
<evidence type="ECO:0000313" key="9">
    <source>
        <dbReference type="Proteomes" id="UP000636800"/>
    </source>
</evidence>
<dbReference type="Proteomes" id="UP000636800">
    <property type="component" value="Chromosome 5"/>
</dbReference>
<dbReference type="GO" id="GO:0016020">
    <property type="term" value="C:membrane"/>
    <property type="evidence" value="ECO:0007669"/>
    <property type="project" value="UniProtKB-SubCell"/>
</dbReference>
<feature type="transmembrane region" description="Helical" evidence="7">
    <location>
        <begin position="478"/>
        <end position="498"/>
    </location>
</feature>
<feature type="transmembrane region" description="Helical" evidence="7">
    <location>
        <begin position="163"/>
        <end position="184"/>
    </location>
</feature>